<dbReference type="InterPro" id="IPR036397">
    <property type="entry name" value="RNaseH_sf"/>
</dbReference>
<dbReference type="GO" id="GO:0008821">
    <property type="term" value="F:crossover junction DNA endonuclease activity"/>
    <property type="evidence" value="ECO:0007669"/>
    <property type="project" value="UniProtKB-UniRule"/>
</dbReference>
<comment type="subcellular location">
    <subcellularLocation>
        <location evidence="13">Cytoplasm</location>
    </subcellularLocation>
</comment>
<evidence type="ECO:0000313" key="16">
    <source>
        <dbReference type="Proteomes" id="UP000051213"/>
    </source>
</evidence>
<dbReference type="EC" id="3.1.21.10" evidence="13 14"/>
<proteinExistence type="inferred from homology"/>
<name>A0A0R2U3A3_9GAMM</name>
<keyword evidence="5 13" id="KW-0255">Endonuclease</keyword>
<feature type="binding site" evidence="13">
    <location>
        <position position="139"/>
    </location>
    <ligand>
        <name>Mg(2+)</name>
        <dbReference type="ChEBI" id="CHEBI:18420"/>
        <label>1</label>
    </ligand>
</feature>
<dbReference type="NCBIfam" id="NF000711">
    <property type="entry name" value="PRK00039.2-1"/>
    <property type="match status" value="1"/>
</dbReference>
<evidence type="ECO:0000256" key="9">
    <source>
        <dbReference type="ARBA" id="ARBA00023125"/>
    </source>
</evidence>
<organism evidence="15 16">
    <name type="scientific">SAR92 bacterium BACL26 MAG-121220-bin70</name>
    <dbReference type="NCBI Taxonomy" id="1655626"/>
    <lineage>
        <taxon>Bacteria</taxon>
        <taxon>Pseudomonadati</taxon>
        <taxon>Pseudomonadota</taxon>
        <taxon>Gammaproteobacteria</taxon>
        <taxon>Cellvibrionales</taxon>
        <taxon>Porticoccaceae</taxon>
        <taxon>SAR92 clade</taxon>
    </lineage>
</organism>
<dbReference type="InterPro" id="IPR002176">
    <property type="entry name" value="X-over_junc_endoDNase_RuvC"/>
</dbReference>
<dbReference type="GO" id="GO:0006310">
    <property type="term" value="P:DNA recombination"/>
    <property type="evidence" value="ECO:0007669"/>
    <property type="project" value="UniProtKB-UniRule"/>
</dbReference>
<dbReference type="Gene3D" id="3.30.420.10">
    <property type="entry name" value="Ribonuclease H-like superfamily/Ribonuclease H"/>
    <property type="match status" value="1"/>
</dbReference>
<dbReference type="Pfam" id="PF02075">
    <property type="entry name" value="RuvC"/>
    <property type="match status" value="1"/>
</dbReference>
<dbReference type="SUPFAM" id="SSF53098">
    <property type="entry name" value="Ribonuclease H-like"/>
    <property type="match status" value="1"/>
</dbReference>
<feature type="active site" evidence="13">
    <location>
        <position position="8"/>
    </location>
</feature>
<feature type="active site" evidence="13">
    <location>
        <position position="67"/>
    </location>
</feature>
<protein>
    <recommendedName>
        <fullName evidence="13 14">Crossover junction endodeoxyribonuclease RuvC</fullName>
        <ecNumber evidence="13 14">3.1.21.10</ecNumber>
    </recommendedName>
    <alternativeName>
        <fullName evidence="13">Holliday junction nuclease RuvC</fullName>
    </alternativeName>
    <alternativeName>
        <fullName evidence="13">Holliday junction resolvase RuvC</fullName>
    </alternativeName>
</protein>
<evidence type="ECO:0000313" key="15">
    <source>
        <dbReference type="EMBL" id="KRO92210.1"/>
    </source>
</evidence>
<evidence type="ECO:0000256" key="5">
    <source>
        <dbReference type="ARBA" id="ARBA00022759"/>
    </source>
</evidence>
<dbReference type="GO" id="GO:0005737">
    <property type="term" value="C:cytoplasm"/>
    <property type="evidence" value="ECO:0007669"/>
    <property type="project" value="UniProtKB-SubCell"/>
</dbReference>
<keyword evidence="3 13" id="KW-0540">Nuclease</keyword>
<dbReference type="AlphaFoldDB" id="A0A0R2U3A3"/>
<dbReference type="InterPro" id="IPR012337">
    <property type="entry name" value="RNaseH-like_sf"/>
</dbReference>
<feature type="binding site" evidence="13">
    <location>
        <position position="8"/>
    </location>
    <ligand>
        <name>Mg(2+)</name>
        <dbReference type="ChEBI" id="CHEBI:18420"/>
        <label>1</label>
    </ligand>
</feature>
<dbReference type="PRINTS" id="PR00696">
    <property type="entry name" value="RSOLVASERUVC"/>
</dbReference>
<keyword evidence="8 13" id="KW-0460">Magnesium</keyword>
<comment type="function">
    <text evidence="13">The RuvA-RuvB-RuvC complex processes Holliday junction (HJ) DNA during genetic recombination and DNA repair. Endonuclease that resolves HJ intermediates. Cleaves cruciform DNA by making single-stranded nicks across the HJ at symmetrical positions within the homologous arms, yielding a 5'-phosphate and a 3'-hydroxyl group; requires a central core of homology in the junction. The consensus cleavage sequence is 5'-(A/T)TT(C/G)-3'. Cleavage occurs on the 3'-side of the TT dinucleotide at the point of strand exchange. HJ branch migration catalyzed by RuvA-RuvB allows RuvC to scan DNA until it finds its consensus sequence, where it cleaves and resolves the cruciform DNA.</text>
</comment>
<gene>
    <name evidence="13" type="primary">ruvC</name>
    <name evidence="15" type="ORF">ABS24_02865</name>
</gene>
<dbReference type="PANTHER" id="PTHR30194:SF3">
    <property type="entry name" value="CROSSOVER JUNCTION ENDODEOXYRIBONUCLEASE RUVC"/>
    <property type="match status" value="1"/>
</dbReference>
<dbReference type="GO" id="GO:0048476">
    <property type="term" value="C:Holliday junction resolvase complex"/>
    <property type="evidence" value="ECO:0007669"/>
    <property type="project" value="UniProtKB-UniRule"/>
</dbReference>
<dbReference type="InterPro" id="IPR020563">
    <property type="entry name" value="X-over_junc_endoDNase_Mg_BS"/>
</dbReference>
<evidence type="ECO:0000256" key="7">
    <source>
        <dbReference type="ARBA" id="ARBA00022801"/>
    </source>
</evidence>
<reference evidence="15 16" key="1">
    <citation type="submission" date="2015-10" db="EMBL/GenBank/DDBJ databases">
        <title>Metagenome-Assembled Genomes uncover a global brackish microbiome.</title>
        <authorList>
            <person name="Hugerth L.W."/>
            <person name="Larsson J."/>
            <person name="Alneberg J."/>
            <person name="Lindh M.V."/>
            <person name="Legrand C."/>
            <person name="Pinhassi J."/>
            <person name="Andersson A.F."/>
        </authorList>
    </citation>
    <scope>NUCLEOTIDE SEQUENCE [LARGE SCALE GENOMIC DNA]</scope>
    <source>
        <strain evidence="15">BACL26 MAG-121220-bin70</strain>
    </source>
</reference>
<feature type="active site" evidence="13">
    <location>
        <position position="139"/>
    </location>
</feature>
<dbReference type="PROSITE" id="PS01321">
    <property type="entry name" value="RUVC"/>
    <property type="match status" value="1"/>
</dbReference>
<evidence type="ECO:0000256" key="11">
    <source>
        <dbReference type="ARBA" id="ARBA00023204"/>
    </source>
</evidence>
<evidence type="ECO:0000256" key="4">
    <source>
        <dbReference type="ARBA" id="ARBA00022723"/>
    </source>
</evidence>
<comment type="subunit">
    <text evidence="13">Homodimer which binds Holliday junction (HJ) DNA. The HJ becomes 2-fold symmetrical on binding to RuvC with unstacked arms; it has a different conformation from HJ DNA in complex with RuvA. In the full resolvosome a probable DNA-RuvA(4)-RuvB(12)-RuvC(2) complex forms which resolves the HJ.</text>
</comment>
<evidence type="ECO:0000256" key="3">
    <source>
        <dbReference type="ARBA" id="ARBA00022722"/>
    </source>
</evidence>
<feature type="binding site" evidence="13">
    <location>
        <position position="67"/>
    </location>
    <ligand>
        <name>Mg(2+)</name>
        <dbReference type="ChEBI" id="CHEBI:18420"/>
        <label>2</label>
    </ligand>
</feature>
<dbReference type="PANTHER" id="PTHR30194">
    <property type="entry name" value="CROSSOVER JUNCTION ENDODEOXYRIBONUCLEASE RUVC"/>
    <property type="match status" value="1"/>
</dbReference>
<evidence type="ECO:0000256" key="6">
    <source>
        <dbReference type="ARBA" id="ARBA00022763"/>
    </source>
</evidence>
<evidence type="ECO:0000256" key="1">
    <source>
        <dbReference type="ARBA" id="ARBA00009518"/>
    </source>
</evidence>
<evidence type="ECO:0000256" key="13">
    <source>
        <dbReference type="HAMAP-Rule" id="MF_00034"/>
    </source>
</evidence>
<evidence type="ECO:0000256" key="2">
    <source>
        <dbReference type="ARBA" id="ARBA00022490"/>
    </source>
</evidence>
<dbReference type="GO" id="GO:0006281">
    <property type="term" value="P:DNA repair"/>
    <property type="evidence" value="ECO:0007669"/>
    <property type="project" value="UniProtKB-UniRule"/>
</dbReference>
<dbReference type="EMBL" id="LICA01000358">
    <property type="protein sequence ID" value="KRO92210.1"/>
    <property type="molecule type" value="Genomic_DNA"/>
</dbReference>
<dbReference type="HAMAP" id="MF_00034">
    <property type="entry name" value="RuvC"/>
    <property type="match status" value="1"/>
</dbReference>
<dbReference type="GO" id="GO:0003677">
    <property type="term" value="F:DNA binding"/>
    <property type="evidence" value="ECO:0007669"/>
    <property type="project" value="UniProtKB-KW"/>
</dbReference>
<keyword evidence="6 13" id="KW-0227">DNA damage</keyword>
<keyword evidence="7 13" id="KW-0378">Hydrolase</keyword>
<comment type="catalytic activity">
    <reaction evidence="12 13">
        <text>Endonucleolytic cleavage at a junction such as a reciprocal single-stranded crossover between two homologous DNA duplexes (Holliday junction).</text>
        <dbReference type="EC" id="3.1.21.10"/>
    </reaction>
</comment>
<comment type="similarity">
    <text evidence="1 13">Belongs to the RuvC family.</text>
</comment>
<keyword evidence="2 13" id="KW-0963">Cytoplasm</keyword>
<evidence type="ECO:0000256" key="14">
    <source>
        <dbReference type="NCBIfam" id="TIGR00228"/>
    </source>
</evidence>
<sequence>MTRVLGIDPGSRRTGYGIIDVESGKLKYVTSGIIRLPEKSLPDRLKIIFDGVSQIISEYTPELMAIEEVFFAKDPRAALKLGQARGAAIVAGVNADLKVGEYSARSVKQAVVGTGAADKKQVQMMVARLLKLPQSPSEDAADALAVAICHSHSMHSQAVFAKNGVTGFARGRLK</sequence>
<dbReference type="GO" id="GO:0000287">
    <property type="term" value="F:magnesium ion binding"/>
    <property type="evidence" value="ECO:0007669"/>
    <property type="project" value="UniProtKB-UniRule"/>
</dbReference>
<dbReference type="Proteomes" id="UP000051213">
    <property type="component" value="Unassembled WGS sequence"/>
</dbReference>
<keyword evidence="4 13" id="KW-0479">Metal-binding</keyword>
<dbReference type="FunFam" id="3.30.420.10:FF:000002">
    <property type="entry name" value="Crossover junction endodeoxyribonuclease RuvC"/>
    <property type="match status" value="1"/>
</dbReference>
<evidence type="ECO:0000256" key="10">
    <source>
        <dbReference type="ARBA" id="ARBA00023172"/>
    </source>
</evidence>
<comment type="cofactor">
    <cofactor evidence="13">
        <name>Mg(2+)</name>
        <dbReference type="ChEBI" id="CHEBI:18420"/>
    </cofactor>
    <text evidence="13">Binds 2 Mg(2+) ion per subunit.</text>
</comment>
<dbReference type="NCBIfam" id="TIGR00228">
    <property type="entry name" value="ruvC"/>
    <property type="match status" value="1"/>
</dbReference>
<dbReference type="CDD" id="cd16962">
    <property type="entry name" value="RuvC"/>
    <property type="match status" value="1"/>
</dbReference>
<keyword evidence="11 13" id="KW-0234">DNA repair</keyword>
<keyword evidence="10 13" id="KW-0233">DNA recombination</keyword>
<evidence type="ECO:0000256" key="12">
    <source>
        <dbReference type="ARBA" id="ARBA00029354"/>
    </source>
</evidence>
<evidence type="ECO:0000256" key="8">
    <source>
        <dbReference type="ARBA" id="ARBA00022842"/>
    </source>
</evidence>
<accession>A0A0R2U3A3</accession>
<keyword evidence="9 13" id="KW-0238">DNA-binding</keyword>
<comment type="caution">
    <text evidence="15">The sequence shown here is derived from an EMBL/GenBank/DDBJ whole genome shotgun (WGS) entry which is preliminary data.</text>
</comment>